<dbReference type="Proteomes" id="UP000006878">
    <property type="component" value="Chromosome"/>
</dbReference>
<keyword evidence="1" id="KW-0812">Transmembrane</keyword>
<evidence type="ECO:0000313" key="3">
    <source>
        <dbReference type="Proteomes" id="UP000006878"/>
    </source>
</evidence>
<evidence type="ECO:0000313" key="2">
    <source>
        <dbReference type="EMBL" id="CBT76812.1"/>
    </source>
</evidence>
<reference evidence="3" key="2">
    <citation type="submission" date="2010-07" db="EMBL/GenBank/DDBJ databases">
        <title>Complete genome sequence of Arthrobacter arilaitensis (strain DSM 16368 / CIP 108037 / JCM 13566 / Re117).</title>
        <authorList>
            <person name="Genoscope."/>
        </authorList>
    </citation>
    <scope>NUCLEOTIDE SEQUENCE [LARGE SCALE GENOMIC DNA]</scope>
    <source>
        <strain evidence="3">DSM 16368 / CIP 108037 / IAM 15318 / JCM 13566 / Re117</strain>
    </source>
</reference>
<name>A0ABP1U6P3_GLUAR</name>
<reference evidence="3" key="1">
    <citation type="journal article" date="2010" name="PLoS ONE">
        <title>The Arthrobacter arilaitensis Re117 genome sequence reveals its genetic adaptation to the surface of cheese.</title>
        <authorList>
            <person name="Monnet C."/>
            <person name="Loux V."/>
            <person name="Gibrat J.F."/>
            <person name="Spinnler E."/>
            <person name="Barbe V."/>
            <person name="Vacherie B."/>
            <person name="Gavory F."/>
            <person name="Gourbeyre E."/>
            <person name="Siguier P."/>
            <person name="Chandler M."/>
            <person name="Elleuch R."/>
            <person name="Irlinger F."/>
            <person name="Vallaeys T."/>
        </authorList>
    </citation>
    <scope>NUCLEOTIDE SEQUENCE</scope>
    <source>
        <strain evidence="3">DSM 16368 / CIP 108037 / IAM 15318 / JCM 13566 / Re117</strain>
    </source>
</reference>
<keyword evidence="1" id="KW-0472">Membrane</keyword>
<keyword evidence="1" id="KW-1133">Transmembrane helix</keyword>
<accession>A0ABP1U6P3</accession>
<sequence>MPENGVPITNGIALNTQFFQLLSMGLIVLLPIAFFVLLMVFFRGKNIISQVNTAN</sequence>
<protein>
    <submittedName>
        <fullName evidence="2">Uncharacterized protein</fullName>
    </submittedName>
</protein>
<feature type="transmembrane region" description="Helical" evidence="1">
    <location>
        <begin position="20"/>
        <end position="42"/>
    </location>
</feature>
<organism evidence="2 3">
    <name type="scientific">Glutamicibacter arilaitensis (strain DSM 16368 / CIP 108037 / IAM 15318 / JCM 13566 / NCIMB 14258 / Re117)</name>
    <name type="common">Arthrobacter arilaitensis</name>
    <dbReference type="NCBI Taxonomy" id="861360"/>
    <lineage>
        <taxon>Bacteria</taxon>
        <taxon>Bacillati</taxon>
        <taxon>Actinomycetota</taxon>
        <taxon>Actinomycetes</taxon>
        <taxon>Micrococcales</taxon>
        <taxon>Micrococcaceae</taxon>
        <taxon>Glutamicibacter</taxon>
    </lineage>
</organism>
<dbReference type="EMBL" id="FQ311875">
    <property type="protein sequence ID" value="CBT76812.1"/>
    <property type="molecule type" value="Genomic_DNA"/>
</dbReference>
<proteinExistence type="predicted"/>
<keyword evidence="3" id="KW-1185">Reference proteome</keyword>
<gene>
    <name evidence="2" type="ordered locus">AARI_25990</name>
</gene>
<evidence type="ECO:0000256" key="1">
    <source>
        <dbReference type="SAM" id="Phobius"/>
    </source>
</evidence>